<evidence type="ECO:0008006" key="4">
    <source>
        <dbReference type="Google" id="ProtNLM"/>
    </source>
</evidence>
<dbReference type="AlphaFoldDB" id="A0AAW1PQ08"/>
<reference evidence="2 3" key="1">
    <citation type="journal article" date="2024" name="Nat. Commun.">
        <title>Phylogenomics reveals the evolutionary origins of lichenization in chlorophyte algae.</title>
        <authorList>
            <person name="Puginier C."/>
            <person name="Libourel C."/>
            <person name="Otte J."/>
            <person name="Skaloud P."/>
            <person name="Haon M."/>
            <person name="Grisel S."/>
            <person name="Petersen M."/>
            <person name="Berrin J.G."/>
            <person name="Delaux P.M."/>
            <person name="Dal Grande F."/>
            <person name="Keller J."/>
        </authorList>
    </citation>
    <scope>NUCLEOTIDE SEQUENCE [LARGE SCALE GENOMIC DNA]</scope>
    <source>
        <strain evidence="2 3">SAG 2043</strain>
    </source>
</reference>
<feature type="compositionally biased region" description="Low complexity" evidence="1">
    <location>
        <begin position="41"/>
        <end position="52"/>
    </location>
</feature>
<evidence type="ECO:0000313" key="2">
    <source>
        <dbReference type="EMBL" id="KAK9810173.1"/>
    </source>
</evidence>
<dbReference type="Pfam" id="PF14617">
    <property type="entry name" value="CMS1"/>
    <property type="match status" value="1"/>
</dbReference>
<gene>
    <name evidence="2" type="ORF">WJX72_006098</name>
</gene>
<sequence>MLSTAAADCQAAKALKEQKLTGKPPTSGSQDGDEGNLSDSAQLPTQQTAQLTKKQRAKLEQAALEPAVPKPSAVDHKAAQELAARIAQADPAQQASWLWDSFARCTGASYLEKEGFQETSIARLPQDGSLEHRLKSTEANWRCEYCGAGEDGKRQPGMPSLLLIGPSAVGTNNLIKKLPAFAKANKIGKLFAKHFKVPEQQQFLARQPCCVAVGTPHRLCKLADLEALKLDRLKLIVVDVHLDAKQRTILDIPETRGDFWEFIKKHCQSRLAAGKTRIALINSEQIEAAPAPES</sequence>
<proteinExistence type="predicted"/>
<dbReference type="GO" id="GO:0005634">
    <property type="term" value="C:nucleus"/>
    <property type="evidence" value="ECO:0007669"/>
    <property type="project" value="TreeGrafter"/>
</dbReference>
<protein>
    <recommendedName>
        <fullName evidence="4">Protein CMSS1</fullName>
    </recommendedName>
</protein>
<dbReference type="Proteomes" id="UP001489004">
    <property type="component" value="Unassembled WGS sequence"/>
</dbReference>
<dbReference type="EMBL" id="JALJOR010000010">
    <property type="protein sequence ID" value="KAK9810173.1"/>
    <property type="molecule type" value="Genomic_DNA"/>
</dbReference>
<dbReference type="GO" id="GO:0030686">
    <property type="term" value="C:90S preribosome"/>
    <property type="evidence" value="ECO:0007669"/>
    <property type="project" value="TreeGrafter"/>
</dbReference>
<dbReference type="PANTHER" id="PTHR24030:SF0">
    <property type="entry name" value="PROTEIN CMSS1"/>
    <property type="match status" value="1"/>
</dbReference>
<dbReference type="PANTHER" id="PTHR24030">
    <property type="entry name" value="PROTEIN CMSS1"/>
    <property type="match status" value="1"/>
</dbReference>
<organism evidence="2 3">
    <name type="scientific">[Myrmecia] bisecta</name>
    <dbReference type="NCBI Taxonomy" id="41462"/>
    <lineage>
        <taxon>Eukaryota</taxon>
        <taxon>Viridiplantae</taxon>
        <taxon>Chlorophyta</taxon>
        <taxon>core chlorophytes</taxon>
        <taxon>Trebouxiophyceae</taxon>
        <taxon>Trebouxiales</taxon>
        <taxon>Trebouxiaceae</taxon>
        <taxon>Myrmecia</taxon>
    </lineage>
</organism>
<feature type="region of interest" description="Disordered" evidence="1">
    <location>
        <begin position="14"/>
        <end position="76"/>
    </location>
</feature>
<evidence type="ECO:0000313" key="3">
    <source>
        <dbReference type="Proteomes" id="UP001489004"/>
    </source>
</evidence>
<keyword evidence="3" id="KW-1185">Reference proteome</keyword>
<comment type="caution">
    <text evidence="2">The sequence shown here is derived from an EMBL/GenBank/DDBJ whole genome shotgun (WGS) entry which is preliminary data.</text>
</comment>
<dbReference type="InterPro" id="IPR032704">
    <property type="entry name" value="Cms1"/>
</dbReference>
<name>A0AAW1PQ08_9CHLO</name>
<accession>A0AAW1PQ08</accession>
<evidence type="ECO:0000256" key="1">
    <source>
        <dbReference type="SAM" id="MobiDB-lite"/>
    </source>
</evidence>